<dbReference type="AlphaFoldDB" id="A0A0V1CX50"/>
<keyword evidence="3" id="KW-1185">Reference proteome</keyword>
<keyword evidence="1" id="KW-0732">Signal</keyword>
<sequence length="97" mass="10329">MGIAFPFCNAALSLLVIASLCKTTFTDPGIIPRATSAELTDEEQFDENSAQLAKSFVPHAAPIVLSVITALIVLTTTVHGSLLALEDELPLLYLCLQ</sequence>
<comment type="caution">
    <text evidence="2">The sequence shown here is derived from an EMBL/GenBank/DDBJ whole genome shotgun (WGS) entry which is preliminary data.</text>
</comment>
<evidence type="ECO:0000256" key="1">
    <source>
        <dbReference type="SAM" id="SignalP"/>
    </source>
</evidence>
<name>A0A0V1CX50_TRIBR</name>
<reference evidence="2 3" key="1">
    <citation type="submission" date="2015-01" db="EMBL/GenBank/DDBJ databases">
        <title>Evolution of Trichinella species and genotypes.</title>
        <authorList>
            <person name="Korhonen P.K."/>
            <person name="Edoardo P."/>
            <person name="Giuseppe L.R."/>
            <person name="Gasser R.B."/>
        </authorList>
    </citation>
    <scope>NUCLEOTIDE SEQUENCE [LARGE SCALE GENOMIC DNA]</scope>
    <source>
        <strain evidence="2">ISS120</strain>
    </source>
</reference>
<protein>
    <submittedName>
        <fullName evidence="2">Uncharacterized protein</fullName>
    </submittedName>
</protein>
<evidence type="ECO:0000313" key="3">
    <source>
        <dbReference type="Proteomes" id="UP000054653"/>
    </source>
</evidence>
<feature type="signal peptide" evidence="1">
    <location>
        <begin position="1"/>
        <end position="26"/>
    </location>
</feature>
<proteinExistence type="predicted"/>
<evidence type="ECO:0000313" key="2">
    <source>
        <dbReference type="EMBL" id="KRY53805.1"/>
    </source>
</evidence>
<dbReference type="Proteomes" id="UP000054653">
    <property type="component" value="Unassembled WGS sequence"/>
</dbReference>
<gene>
    <name evidence="2" type="ORF">T03_14502</name>
</gene>
<feature type="chain" id="PRO_5006876310" evidence="1">
    <location>
        <begin position="27"/>
        <end position="97"/>
    </location>
</feature>
<organism evidence="2 3">
    <name type="scientific">Trichinella britovi</name>
    <name type="common">Parasitic roundworm</name>
    <dbReference type="NCBI Taxonomy" id="45882"/>
    <lineage>
        <taxon>Eukaryota</taxon>
        <taxon>Metazoa</taxon>
        <taxon>Ecdysozoa</taxon>
        <taxon>Nematoda</taxon>
        <taxon>Enoplea</taxon>
        <taxon>Dorylaimia</taxon>
        <taxon>Trichinellida</taxon>
        <taxon>Trichinellidae</taxon>
        <taxon>Trichinella</taxon>
    </lineage>
</organism>
<accession>A0A0V1CX50</accession>
<dbReference type="EMBL" id="JYDI01000079">
    <property type="protein sequence ID" value="KRY53805.1"/>
    <property type="molecule type" value="Genomic_DNA"/>
</dbReference>